<comment type="subcellular location">
    <subcellularLocation>
        <location evidence="2">Cell membrane</location>
        <topology evidence="2">Multi-pass membrane protein</topology>
    </subcellularLocation>
</comment>
<evidence type="ECO:0000256" key="10">
    <source>
        <dbReference type="ARBA" id="ARBA00022840"/>
    </source>
</evidence>
<dbReference type="InterPro" id="IPR003661">
    <property type="entry name" value="HisK_dim/P_dom"/>
</dbReference>
<dbReference type="PRINTS" id="PR00344">
    <property type="entry name" value="BCTRLSENSOR"/>
</dbReference>
<dbReference type="Pfam" id="PF02518">
    <property type="entry name" value="HATPase_c"/>
    <property type="match status" value="1"/>
</dbReference>
<evidence type="ECO:0000256" key="5">
    <source>
        <dbReference type="ARBA" id="ARBA00022553"/>
    </source>
</evidence>
<dbReference type="SMART" id="SM00304">
    <property type="entry name" value="HAMP"/>
    <property type="match status" value="1"/>
</dbReference>
<dbReference type="Pfam" id="PF02743">
    <property type="entry name" value="dCache_1"/>
    <property type="match status" value="1"/>
</dbReference>
<dbReference type="Gene3D" id="1.10.287.130">
    <property type="match status" value="1"/>
</dbReference>
<dbReference type="CDD" id="cd06225">
    <property type="entry name" value="HAMP"/>
    <property type="match status" value="1"/>
</dbReference>
<dbReference type="SMART" id="SM00387">
    <property type="entry name" value="HATPase_c"/>
    <property type="match status" value="1"/>
</dbReference>
<sequence>MKDFRIPWWSRIKIRVLVFGIIMSIVPVALSSGYTVFFGLNHLEKNVQNQNKLLVDRIVQEMDSLLIRTEERLRDALFAIETGNKDNLEKMNIYRILRDLPMAEEAVIFEPNGTVRSTVNRFHVVNIKLEQGWAFDPMISTLKAGKVFYGPVNFSESGVPYIKMAVPRFSEDGRDFKGGIGVQIRLRSLFDLVGSKPPGVGENVFLVDRSGKLIAHNDHTQVLQRTNVTSSFTVQHFLYTNDPNKLPAPNRYQSYSGQEVLGVYGKVSRTGWGVVVEQPVSVAFSSIKDLLLRLLWFLALAVSLVVMVSIFFGLQFTKPIEYMEKAVQKVGGGALDTQIATGRRDELGSLMNAFDEMTAQLRVQLAEQRKMEEMVMQADKLSALGMMASGFAHEINNPLATIQVYTEDLEDRLQAEPEEVVNSGEASRYLRIIKENIARSKQITQSLLNFSRKSEWKQEWINPVTVIEESLALLNHSFEKKGLQIRKEWDPDLPRISGDSLQLMQVLVNLLNNAVDALSVNGTIGIQAYPSGDQLVIRVYDNGSGIPKEYLTKIFDPFFTTKEIGKGTGLGLSICYGIVSRMGGTISIQSEEGNGTEVTLSLPIDATQKGGA</sequence>
<dbReference type="RefSeq" id="WP_096182085.1">
    <property type="nucleotide sequence ID" value="NZ_BDUF01000056.1"/>
</dbReference>
<dbReference type="InterPro" id="IPR036097">
    <property type="entry name" value="HisK_dim/P_sf"/>
</dbReference>
<dbReference type="EC" id="2.7.13.3" evidence="3"/>
<dbReference type="GO" id="GO:0005524">
    <property type="term" value="F:ATP binding"/>
    <property type="evidence" value="ECO:0007669"/>
    <property type="project" value="UniProtKB-KW"/>
</dbReference>
<evidence type="ECO:0000256" key="12">
    <source>
        <dbReference type="ARBA" id="ARBA00023012"/>
    </source>
</evidence>
<evidence type="ECO:0000256" key="7">
    <source>
        <dbReference type="ARBA" id="ARBA00022692"/>
    </source>
</evidence>
<evidence type="ECO:0000313" key="18">
    <source>
        <dbReference type="Proteomes" id="UP000217785"/>
    </source>
</evidence>
<dbReference type="CDD" id="cd00082">
    <property type="entry name" value="HisKA"/>
    <property type="match status" value="1"/>
</dbReference>
<evidence type="ECO:0000259" key="16">
    <source>
        <dbReference type="PROSITE" id="PS50885"/>
    </source>
</evidence>
<evidence type="ECO:0000256" key="14">
    <source>
        <dbReference type="SAM" id="Phobius"/>
    </source>
</evidence>
<keyword evidence="5" id="KW-0597">Phosphoprotein</keyword>
<dbReference type="InterPro" id="IPR033479">
    <property type="entry name" value="dCache_1"/>
</dbReference>
<protein>
    <recommendedName>
        <fullName evidence="3">histidine kinase</fullName>
        <ecNumber evidence="3">2.7.13.3</ecNumber>
    </recommendedName>
</protein>
<dbReference type="Pfam" id="PF00512">
    <property type="entry name" value="HisKA"/>
    <property type="match status" value="1"/>
</dbReference>
<proteinExistence type="predicted"/>
<evidence type="ECO:0000256" key="6">
    <source>
        <dbReference type="ARBA" id="ARBA00022679"/>
    </source>
</evidence>
<feature type="domain" description="HAMP" evidence="16">
    <location>
        <begin position="314"/>
        <end position="366"/>
    </location>
</feature>
<dbReference type="SMART" id="SM00388">
    <property type="entry name" value="HisKA"/>
    <property type="match status" value="1"/>
</dbReference>
<evidence type="ECO:0000256" key="11">
    <source>
        <dbReference type="ARBA" id="ARBA00022989"/>
    </source>
</evidence>
<dbReference type="Gene3D" id="3.30.450.20">
    <property type="entry name" value="PAS domain"/>
    <property type="match status" value="1"/>
</dbReference>
<dbReference type="PANTHER" id="PTHR43065">
    <property type="entry name" value="SENSOR HISTIDINE KINASE"/>
    <property type="match status" value="1"/>
</dbReference>
<keyword evidence="8" id="KW-0547">Nucleotide-binding</keyword>
<keyword evidence="18" id="KW-1185">Reference proteome</keyword>
<keyword evidence="11 14" id="KW-1133">Transmembrane helix</keyword>
<dbReference type="InterPro" id="IPR003660">
    <property type="entry name" value="HAMP_dom"/>
</dbReference>
<dbReference type="InterPro" id="IPR005467">
    <property type="entry name" value="His_kinase_dom"/>
</dbReference>
<dbReference type="SUPFAM" id="SSF55874">
    <property type="entry name" value="ATPase domain of HSP90 chaperone/DNA topoisomerase II/histidine kinase"/>
    <property type="match status" value="1"/>
</dbReference>
<dbReference type="Gene3D" id="3.30.565.10">
    <property type="entry name" value="Histidine kinase-like ATPase, C-terminal domain"/>
    <property type="match status" value="1"/>
</dbReference>
<name>A0A292YNM3_9BACL</name>
<dbReference type="GO" id="GO:0005886">
    <property type="term" value="C:plasma membrane"/>
    <property type="evidence" value="ECO:0007669"/>
    <property type="project" value="UniProtKB-SubCell"/>
</dbReference>
<dbReference type="InterPro" id="IPR004358">
    <property type="entry name" value="Sig_transdc_His_kin-like_C"/>
</dbReference>
<evidence type="ECO:0000256" key="13">
    <source>
        <dbReference type="ARBA" id="ARBA00023136"/>
    </source>
</evidence>
<feature type="domain" description="Histidine kinase" evidence="15">
    <location>
        <begin position="390"/>
        <end position="606"/>
    </location>
</feature>
<evidence type="ECO:0000256" key="3">
    <source>
        <dbReference type="ARBA" id="ARBA00012438"/>
    </source>
</evidence>
<gene>
    <name evidence="17" type="ORF">EFBL_1989</name>
</gene>
<keyword evidence="12" id="KW-0902">Two-component regulatory system</keyword>
<dbReference type="InterPro" id="IPR003594">
    <property type="entry name" value="HATPase_dom"/>
</dbReference>
<comment type="catalytic activity">
    <reaction evidence="1">
        <text>ATP + protein L-histidine = ADP + protein N-phospho-L-histidine.</text>
        <dbReference type="EC" id="2.7.13.3"/>
    </reaction>
</comment>
<dbReference type="GO" id="GO:0000155">
    <property type="term" value="F:phosphorelay sensor kinase activity"/>
    <property type="evidence" value="ECO:0007669"/>
    <property type="project" value="InterPro"/>
</dbReference>
<dbReference type="PROSITE" id="PS50885">
    <property type="entry name" value="HAMP"/>
    <property type="match status" value="1"/>
</dbReference>
<evidence type="ECO:0000256" key="8">
    <source>
        <dbReference type="ARBA" id="ARBA00022741"/>
    </source>
</evidence>
<dbReference type="Pfam" id="PF00672">
    <property type="entry name" value="HAMP"/>
    <property type="match status" value="1"/>
</dbReference>
<keyword evidence="4" id="KW-1003">Cell membrane</keyword>
<evidence type="ECO:0000256" key="4">
    <source>
        <dbReference type="ARBA" id="ARBA00022475"/>
    </source>
</evidence>
<evidence type="ECO:0000313" key="17">
    <source>
        <dbReference type="EMBL" id="GAX90363.1"/>
    </source>
</evidence>
<reference evidence="18" key="1">
    <citation type="submission" date="2017-07" db="EMBL/GenBank/DDBJ databases">
        <title>Draft genome sequence of Effusibacillus lacus strain skLN1.</title>
        <authorList>
            <person name="Watanabe M."/>
            <person name="Kojima H."/>
            <person name="Fukui M."/>
        </authorList>
    </citation>
    <scope>NUCLEOTIDE SEQUENCE [LARGE SCALE GENOMIC DNA]</scope>
    <source>
        <strain evidence="18">skLN1</strain>
    </source>
</reference>
<keyword evidence="7 14" id="KW-0812">Transmembrane</keyword>
<feature type="transmembrane region" description="Helical" evidence="14">
    <location>
        <begin position="294"/>
        <end position="314"/>
    </location>
</feature>
<dbReference type="PROSITE" id="PS50109">
    <property type="entry name" value="HIS_KIN"/>
    <property type="match status" value="1"/>
</dbReference>
<dbReference type="AlphaFoldDB" id="A0A292YNM3"/>
<evidence type="ECO:0000259" key="15">
    <source>
        <dbReference type="PROSITE" id="PS50109"/>
    </source>
</evidence>
<dbReference type="SUPFAM" id="SSF47384">
    <property type="entry name" value="Homodimeric domain of signal transducing histidine kinase"/>
    <property type="match status" value="1"/>
</dbReference>
<dbReference type="SUPFAM" id="SSF158472">
    <property type="entry name" value="HAMP domain-like"/>
    <property type="match status" value="1"/>
</dbReference>
<keyword evidence="6" id="KW-0808">Transferase</keyword>
<evidence type="ECO:0000256" key="9">
    <source>
        <dbReference type="ARBA" id="ARBA00022777"/>
    </source>
</evidence>
<dbReference type="CDD" id="cd18773">
    <property type="entry name" value="PDC1_HK_sensor"/>
    <property type="match status" value="1"/>
</dbReference>
<comment type="caution">
    <text evidence="17">The sequence shown here is derived from an EMBL/GenBank/DDBJ whole genome shotgun (WGS) entry which is preliminary data.</text>
</comment>
<accession>A0A292YNM3</accession>
<dbReference type="EMBL" id="BDUF01000056">
    <property type="protein sequence ID" value="GAX90363.1"/>
    <property type="molecule type" value="Genomic_DNA"/>
</dbReference>
<keyword evidence="10" id="KW-0067">ATP-binding</keyword>
<dbReference type="InterPro" id="IPR036890">
    <property type="entry name" value="HATPase_C_sf"/>
</dbReference>
<dbReference type="OrthoDB" id="9815750at2"/>
<keyword evidence="13 14" id="KW-0472">Membrane</keyword>
<keyword evidence="9 17" id="KW-0418">Kinase</keyword>
<dbReference type="Proteomes" id="UP000217785">
    <property type="component" value="Unassembled WGS sequence"/>
</dbReference>
<feature type="transmembrane region" description="Helical" evidence="14">
    <location>
        <begin position="12"/>
        <end position="40"/>
    </location>
</feature>
<evidence type="ECO:0000256" key="1">
    <source>
        <dbReference type="ARBA" id="ARBA00000085"/>
    </source>
</evidence>
<dbReference type="PANTHER" id="PTHR43065:SF10">
    <property type="entry name" value="PEROXIDE STRESS-ACTIVATED HISTIDINE KINASE MAK3"/>
    <property type="match status" value="1"/>
</dbReference>
<evidence type="ECO:0000256" key="2">
    <source>
        <dbReference type="ARBA" id="ARBA00004651"/>
    </source>
</evidence>
<organism evidence="17 18">
    <name type="scientific">Effusibacillus lacus</name>
    <dbReference type="NCBI Taxonomy" id="1348429"/>
    <lineage>
        <taxon>Bacteria</taxon>
        <taxon>Bacillati</taxon>
        <taxon>Bacillota</taxon>
        <taxon>Bacilli</taxon>
        <taxon>Bacillales</taxon>
        <taxon>Alicyclobacillaceae</taxon>
        <taxon>Effusibacillus</taxon>
    </lineage>
</organism>
<dbReference type="Gene3D" id="1.10.8.500">
    <property type="entry name" value="HAMP domain in histidine kinase"/>
    <property type="match status" value="1"/>
</dbReference>
<dbReference type="CDD" id="cd18774">
    <property type="entry name" value="PDC2_HK_sensor"/>
    <property type="match status" value="1"/>
</dbReference>